<dbReference type="InterPro" id="IPR029044">
    <property type="entry name" value="Nucleotide-diphossugar_trans"/>
</dbReference>
<dbReference type="OrthoDB" id="3177103at2"/>
<dbReference type="GO" id="GO:0016740">
    <property type="term" value="F:transferase activity"/>
    <property type="evidence" value="ECO:0007669"/>
    <property type="project" value="UniProtKB-KW"/>
</dbReference>
<organism evidence="3 4">
    <name type="scientific">Methylovirgula ligni</name>
    <dbReference type="NCBI Taxonomy" id="569860"/>
    <lineage>
        <taxon>Bacteria</taxon>
        <taxon>Pseudomonadati</taxon>
        <taxon>Pseudomonadota</taxon>
        <taxon>Alphaproteobacteria</taxon>
        <taxon>Hyphomicrobiales</taxon>
        <taxon>Beijerinckiaceae</taxon>
        <taxon>Methylovirgula</taxon>
    </lineage>
</organism>
<sequence length="317" mass="34939">MLYRGLTIALGIPCYNEERTIATVIQDFQTAIPQLDIHILDNQSTDRTAQIAAKGGAKVISVPLRGKGNVVRRMFADIEADIFVMVDGDATYDATSVRRMVDRLIDDRLDMVVGCRKPSDAHAGAAYRPGHRFGNRVLTEGVARIFGGDVTDMLSGYRVFSRRFAKTFPALSRGFEIETELTVHALELRMPWAEELTAYGARPEGSQSKLATYSDGARILTTIGRLYIAERPLQFYATVAGVVSFVTFLLASPIVIEFFKTGLVPRLPTAVLCAALAVCALLSLTCGLILDNVVRSRQEIKRLAYLAIPHVQQRQES</sequence>
<feature type="transmembrane region" description="Helical" evidence="1">
    <location>
        <begin position="235"/>
        <end position="256"/>
    </location>
</feature>
<dbReference type="CDD" id="cd04179">
    <property type="entry name" value="DPM_DPG-synthase_like"/>
    <property type="match status" value="1"/>
</dbReference>
<reference evidence="3 4" key="1">
    <citation type="submission" date="2018-08" db="EMBL/GenBank/DDBJ databases">
        <title>Genomic Encyclopedia of Type Strains, Phase IV (KMG-IV): sequencing the most valuable type-strain genomes for metagenomic binning, comparative biology and taxonomic classification.</title>
        <authorList>
            <person name="Goeker M."/>
        </authorList>
    </citation>
    <scope>NUCLEOTIDE SEQUENCE [LARGE SCALE GENOMIC DNA]</scope>
    <source>
        <strain evidence="3 4">BW863</strain>
    </source>
</reference>
<dbReference type="Proteomes" id="UP000256900">
    <property type="component" value="Unassembled WGS sequence"/>
</dbReference>
<dbReference type="InterPro" id="IPR001173">
    <property type="entry name" value="Glyco_trans_2-like"/>
</dbReference>
<keyword evidence="1" id="KW-0812">Transmembrane</keyword>
<keyword evidence="1" id="KW-0472">Membrane</keyword>
<feature type="transmembrane region" description="Helical" evidence="1">
    <location>
        <begin position="268"/>
        <end position="290"/>
    </location>
</feature>
<accession>A0A3D9YYE8</accession>
<dbReference type="SUPFAM" id="SSF53448">
    <property type="entry name" value="Nucleotide-diphospho-sugar transferases"/>
    <property type="match status" value="1"/>
</dbReference>
<keyword evidence="1" id="KW-1133">Transmembrane helix</keyword>
<dbReference type="Pfam" id="PF00535">
    <property type="entry name" value="Glycos_transf_2"/>
    <property type="match status" value="1"/>
</dbReference>
<evidence type="ECO:0000256" key="1">
    <source>
        <dbReference type="SAM" id="Phobius"/>
    </source>
</evidence>
<proteinExistence type="predicted"/>
<gene>
    <name evidence="3" type="ORF">DES32_1016</name>
</gene>
<dbReference type="Gene3D" id="3.90.550.10">
    <property type="entry name" value="Spore Coat Polysaccharide Biosynthesis Protein SpsA, Chain A"/>
    <property type="match status" value="1"/>
</dbReference>
<dbReference type="AlphaFoldDB" id="A0A3D9YYE8"/>
<name>A0A3D9YYE8_9HYPH</name>
<evidence type="ECO:0000259" key="2">
    <source>
        <dbReference type="Pfam" id="PF00535"/>
    </source>
</evidence>
<dbReference type="PANTHER" id="PTHR48090:SF7">
    <property type="entry name" value="RFBJ PROTEIN"/>
    <property type="match status" value="1"/>
</dbReference>
<keyword evidence="4" id="KW-1185">Reference proteome</keyword>
<keyword evidence="3" id="KW-0808">Transferase</keyword>
<evidence type="ECO:0000313" key="3">
    <source>
        <dbReference type="EMBL" id="REF87395.1"/>
    </source>
</evidence>
<comment type="caution">
    <text evidence="3">The sequence shown here is derived from an EMBL/GenBank/DDBJ whole genome shotgun (WGS) entry which is preliminary data.</text>
</comment>
<dbReference type="EMBL" id="QUMO01000002">
    <property type="protein sequence ID" value="REF87395.1"/>
    <property type="molecule type" value="Genomic_DNA"/>
</dbReference>
<evidence type="ECO:0000313" key="4">
    <source>
        <dbReference type="Proteomes" id="UP000256900"/>
    </source>
</evidence>
<dbReference type="PANTHER" id="PTHR48090">
    <property type="entry name" value="UNDECAPRENYL-PHOSPHATE 4-DEOXY-4-FORMAMIDO-L-ARABINOSE TRANSFERASE-RELATED"/>
    <property type="match status" value="1"/>
</dbReference>
<dbReference type="InterPro" id="IPR050256">
    <property type="entry name" value="Glycosyltransferase_2"/>
</dbReference>
<feature type="domain" description="Glycosyltransferase 2-like" evidence="2">
    <location>
        <begin position="12"/>
        <end position="165"/>
    </location>
</feature>
<protein>
    <submittedName>
        <fullName evidence="3">Glycosyltransferase involved in cell wall biosynthesis</fullName>
    </submittedName>
</protein>